<dbReference type="PANTHER" id="PTHR37691:SF1">
    <property type="entry name" value="BLR3518 PROTEIN"/>
    <property type="match status" value="1"/>
</dbReference>
<dbReference type="EMBL" id="BMKK01000007">
    <property type="protein sequence ID" value="GGD67469.1"/>
    <property type="molecule type" value="Genomic_DNA"/>
</dbReference>
<evidence type="ECO:0000313" key="1">
    <source>
        <dbReference type="EMBL" id="GGD67469.1"/>
    </source>
</evidence>
<evidence type="ECO:0000313" key="2">
    <source>
        <dbReference type="Proteomes" id="UP000609064"/>
    </source>
</evidence>
<dbReference type="Proteomes" id="UP000609064">
    <property type="component" value="Unassembled WGS sequence"/>
</dbReference>
<accession>A0A917DT10</accession>
<reference evidence="1" key="1">
    <citation type="journal article" date="2014" name="Int. J. Syst. Evol. Microbiol.">
        <title>Complete genome sequence of Corynebacterium casei LMG S-19264T (=DSM 44701T), isolated from a smear-ripened cheese.</title>
        <authorList>
            <consortium name="US DOE Joint Genome Institute (JGI-PGF)"/>
            <person name="Walter F."/>
            <person name="Albersmeier A."/>
            <person name="Kalinowski J."/>
            <person name="Ruckert C."/>
        </authorList>
    </citation>
    <scope>NUCLEOTIDE SEQUENCE</scope>
    <source>
        <strain evidence="1">CGMCC 1.15958</strain>
    </source>
</reference>
<dbReference type="InterPro" id="IPR027396">
    <property type="entry name" value="DsrEFH-like"/>
</dbReference>
<organism evidence="1 2">
    <name type="scientific">Emticicia aquatilis</name>
    <dbReference type="NCBI Taxonomy" id="1537369"/>
    <lineage>
        <taxon>Bacteria</taxon>
        <taxon>Pseudomonadati</taxon>
        <taxon>Bacteroidota</taxon>
        <taxon>Cytophagia</taxon>
        <taxon>Cytophagales</taxon>
        <taxon>Leadbetterellaceae</taxon>
        <taxon>Emticicia</taxon>
    </lineage>
</organism>
<dbReference type="SUPFAM" id="SSF75169">
    <property type="entry name" value="DsrEFH-like"/>
    <property type="match status" value="1"/>
</dbReference>
<dbReference type="InterPro" id="IPR003787">
    <property type="entry name" value="Sulphur_relay_DsrE/F-like"/>
</dbReference>
<dbReference type="AlphaFoldDB" id="A0A917DT10"/>
<keyword evidence="2" id="KW-1185">Reference proteome</keyword>
<dbReference type="RefSeq" id="WP_188767707.1">
    <property type="nucleotide sequence ID" value="NZ_BMKK01000007.1"/>
</dbReference>
<dbReference type="Pfam" id="PF02635">
    <property type="entry name" value="DsrE"/>
    <property type="match status" value="1"/>
</dbReference>
<proteinExistence type="predicted"/>
<gene>
    <name evidence="1" type="ORF">GCM10011514_34410</name>
</gene>
<evidence type="ECO:0008006" key="3">
    <source>
        <dbReference type="Google" id="ProtNLM"/>
    </source>
</evidence>
<comment type="caution">
    <text evidence="1">The sequence shown here is derived from an EMBL/GenBank/DDBJ whole genome shotgun (WGS) entry which is preliminary data.</text>
</comment>
<reference evidence="1" key="2">
    <citation type="submission" date="2020-09" db="EMBL/GenBank/DDBJ databases">
        <authorList>
            <person name="Sun Q."/>
            <person name="Zhou Y."/>
        </authorList>
    </citation>
    <scope>NUCLEOTIDE SEQUENCE</scope>
    <source>
        <strain evidence="1">CGMCC 1.15958</strain>
    </source>
</reference>
<dbReference type="PANTHER" id="PTHR37691">
    <property type="entry name" value="BLR3518 PROTEIN"/>
    <property type="match status" value="1"/>
</dbReference>
<sequence>MKKLIILSLFCVVGNLTFAQKKIYPLIKGGGGMFEVPEATPIADKKMKYKLIVDLSKASDKPDSVNASLDKLARLVNAHIEAGVPKENIDVVGVFHFLGTPVILEDEAYKKKFGMANPNTALINELGKNGVRFFVCGQSLRARKLVDEKRNENIKVAQSALITFSTFQSKGYALILP</sequence>
<name>A0A917DT10_9BACT</name>
<protein>
    <recommendedName>
        <fullName evidence="3">Sulfur reduction protein DsrE</fullName>
    </recommendedName>
</protein>
<dbReference type="Gene3D" id="3.40.1260.10">
    <property type="entry name" value="DsrEFH-like"/>
    <property type="match status" value="1"/>
</dbReference>